<gene>
    <name evidence="1" type="ORF">S03H2_24055</name>
</gene>
<sequence length="47" mass="5149">MERIKKSLILTVVINSVLFVHPAYAVSEPAAPQAEVQLQQVALFKNG</sequence>
<proteinExistence type="predicted"/>
<reference evidence="1" key="1">
    <citation type="journal article" date="2014" name="Front. Microbiol.">
        <title>High frequency of phylogenetically diverse reductive dehalogenase-homologous genes in deep subseafloor sedimentary metagenomes.</title>
        <authorList>
            <person name="Kawai M."/>
            <person name="Futagami T."/>
            <person name="Toyoda A."/>
            <person name="Takaki Y."/>
            <person name="Nishi S."/>
            <person name="Hori S."/>
            <person name="Arai W."/>
            <person name="Tsubouchi T."/>
            <person name="Morono Y."/>
            <person name="Uchiyama I."/>
            <person name="Ito T."/>
            <person name="Fujiyama A."/>
            <person name="Inagaki F."/>
            <person name="Takami H."/>
        </authorList>
    </citation>
    <scope>NUCLEOTIDE SEQUENCE</scope>
    <source>
        <strain evidence="1">Expedition CK06-06</strain>
    </source>
</reference>
<accession>X1FQI8</accession>
<organism evidence="1">
    <name type="scientific">marine sediment metagenome</name>
    <dbReference type="NCBI Taxonomy" id="412755"/>
    <lineage>
        <taxon>unclassified sequences</taxon>
        <taxon>metagenomes</taxon>
        <taxon>ecological metagenomes</taxon>
    </lineage>
</organism>
<name>X1FQI8_9ZZZZ</name>
<protein>
    <submittedName>
        <fullName evidence="1">Uncharacterized protein</fullName>
    </submittedName>
</protein>
<dbReference type="EMBL" id="BARU01013263">
    <property type="protein sequence ID" value="GAH34800.1"/>
    <property type="molecule type" value="Genomic_DNA"/>
</dbReference>
<dbReference type="AlphaFoldDB" id="X1FQI8"/>
<comment type="caution">
    <text evidence="1">The sequence shown here is derived from an EMBL/GenBank/DDBJ whole genome shotgun (WGS) entry which is preliminary data.</text>
</comment>
<evidence type="ECO:0000313" key="1">
    <source>
        <dbReference type="EMBL" id="GAH34800.1"/>
    </source>
</evidence>
<feature type="non-terminal residue" evidence="1">
    <location>
        <position position="47"/>
    </location>
</feature>